<evidence type="ECO:0000256" key="2">
    <source>
        <dbReference type="SAM" id="Phobius"/>
    </source>
</evidence>
<dbReference type="PROSITE" id="PS50112">
    <property type="entry name" value="PAS"/>
    <property type="match status" value="1"/>
</dbReference>
<dbReference type="RefSeq" id="WP_162317840.1">
    <property type="nucleotide sequence ID" value="NZ_JAHQXF010000002.1"/>
</dbReference>
<reference evidence="6 7" key="1">
    <citation type="submission" date="2021-06" db="EMBL/GenBank/DDBJ databases">
        <title>New haloarchaea isolates fom saline soil.</title>
        <authorList>
            <person name="Duran-Viseras A."/>
            <person name="Sanchez-Porro C.S."/>
            <person name="Ventosa A."/>
        </authorList>
    </citation>
    <scope>NUCLEOTIDE SEQUENCE [LARGE SCALE GENOMIC DNA]</scope>
    <source>
        <strain evidence="6 7">JCM 183640</strain>
    </source>
</reference>
<dbReference type="EMBL" id="JAHQXF010000002">
    <property type="protein sequence ID" value="MBV0924996.1"/>
    <property type="molecule type" value="Genomic_DNA"/>
</dbReference>
<proteinExistence type="predicted"/>
<keyword evidence="2" id="KW-0472">Membrane</keyword>
<dbReference type="PANTHER" id="PTHR45569">
    <property type="entry name" value="SENSOR PROTEIN KDPD"/>
    <property type="match status" value="1"/>
</dbReference>
<feature type="domain" description="PAS" evidence="4">
    <location>
        <begin position="242"/>
        <end position="271"/>
    </location>
</feature>
<dbReference type="SUPFAM" id="SSF55874">
    <property type="entry name" value="ATPase domain of HSP90 chaperone/DNA topoisomerase II/histidine kinase"/>
    <property type="match status" value="1"/>
</dbReference>
<feature type="domain" description="Histidine kinase" evidence="3">
    <location>
        <begin position="509"/>
        <end position="713"/>
    </location>
</feature>
<feature type="domain" description="PAC" evidence="5">
    <location>
        <begin position="280"/>
        <end position="341"/>
    </location>
</feature>
<sequence length="756" mass="81193">MDGNVATLVVVGSLVGGVCSLGLAAVAWRNRSVSGAVPFGWLIVAAGGWCLLNAAWLLTANQQVAATLFLLIRITSGAMVGLWVVFALTYTGRREWLTPVRVGVLLLLPSGYALLVLTNSLHGLVVADVTLVTRNGLSLFVGRTGTAYAIQTAVSFGLIGAGYALLGEFLLRSRNLYRKQTFAVLTGGVLTAGAHALFVLGATPHPGINPAPLTFALNGLLVGVALFRYDFLTVAPLAGDLLVDELPDPVLVLDTEGTVIDYNAAATAELGDDLNGAHLPDEDPRLLAQIERGESFAAPGTQRYYVPQTSEITDQHGTARGRLVVLRDVTGQRRRQDRLEALQAATREFIEADQRETVAELTVAFATSTLDQNAAGVFLCNERGHLEPAALSDAVEAQVDDDLLYVDPAETPDRHLWRTYESGERRVASFVDESVGPLETSLMLPLGDHGVVAVGSEGETYAPEDQQYAEILARTTQVALEQVERERELRESRASVERRNEQIEFFNGVLRHSLRNAMLVVGGRAEHLREHVPPDQRRHVDSIEQWCEKLTAMSETIRDINETVAASEGKRLETVDLSAAVRRVVETTGADYPDATITLDVGETRVLANGLAEAVLASVVENALEHNAGDPHVEITTRDAGDWVQVHVADDGRGISDELKATVFRRSLTPNQTAGGFGLYFVTVMMDLYGGNVWFEDNHPTGTVAVLEFQRAGDGDSAAESSAVDGSAADDSAAATEETATADVGVEAQGKSPDDW</sequence>
<dbReference type="Pfam" id="PF16927">
    <property type="entry name" value="HisKA_7TM"/>
    <property type="match status" value="1"/>
</dbReference>
<dbReference type="OrthoDB" id="3369at2157"/>
<evidence type="ECO:0000313" key="7">
    <source>
        <dbReference type="Proteomes" id="UP000766550"/>
    </source>
</evidence>
<dbReference type="SMART" id="SM00387">
    <property type="entry name" value="HATPase_c"/>
    <property type="match status" value="1"/>
</dbReference>
<dbReference type="AlphaFoldDB" id="A0A8J7YD17"/>
<dbReference type="Gene3D" id="1.10.287.130">
    <property type="match status" value="1"/>
</dbReference>
<dbReference type="PROSITE" id="PS50109">
    <property type="entry name" value="HIS_KIN"/>
    <property type="match status" value="1"/>
</dbReference>
<name>A0A8J7YD17_9EURY</name>
<dbReference type="Pfam" id="PF08448">
    <property type="entry name" value="PAS_4"/>
    <property type="match status" value="1"/>
</dbReference>
<dbReference type="InterPro" id="IPR000700">
    <property type="entry name" value="PAS-assoc_C"/>
</dbReference>
<feature type="transmembrane region" description="Helical" evidence="2">
    <location>
        <begin position="182"/>
        <end position="202"/>
    </location>
</feature>
<dbReference type="InterPro" id="IPR013656">
    <property type="entry name" value="PAS_4"/>
</dbReference>
<dbReference type="CDD" id="cd00130">
    <property type="entry name" value="PAS"/>
    <property type="match status" value="1"/>
</dbReference>
<dbReference type="InterPro" id="IPR052023">
    <property type="entry name" value="Histidine_kinase_KdpD"/>
</dbReference>
<dbReference type="PANTHER" id="PTHR45569:SF1">
    <property type="entry name" value="SENSOR PROTEIN KDPD"/>
    <property type="match status" value="1"/>
</dbReference>
<feature type="transmembrane region" description="Helical" evidence="2">
    <location>
        <begin position="102"/>
        <end position="127"/>
    </location>
</feature>
<feature type="transmembrane region" description="Helical" evidence="2">
    <location>
        <begin position="147"/>
        <end position="170"/>
    </location>
</feature>
<dbReference type="Gene3D" id="3.30.565.10">
    <property type="entry name" value="Histidine kinase-like ATPase, C-terminal domain"/>
    <property type="match status" value="1"/>
</dbReference>
<feature type="transmembrane region" description="Helical" evidence="2">
    <location>
        <begin position="64"/>
        <end position="90"/>
    </location>
</feature>
<evidence type="ECO:0000256" key="1">
    <source>
        <dbReference type="SAM" id="MobiDB-lite"/>
    </source>
</evidence>
<keyword evidence="7" id="KW-1185">Reference proteome</keyword>
<dbReference type="Proteomes" id="UP000766550">
    <property type="component" value="Unassembled WGS sequence"/>
</dbReference>
<feature type="region of interest" description="Disordered" evidence="1">
    <location>
        <begin position="715"/>
        <end position="756"/>
    </location>
</feature>
<gene>
    <name evidence="6" type="ORF">KTS45_12390</name>
</gene>
<protein>
    <submittedName>
        <fullName evidence="6">PAS domain-containing protein</fullName>
    </submittedName>
</protein>
<dbReference type="Gene3D" id="3.30.450.20">
    <property type="entry name" value="PAS domain"/>
    <property type="match status" value="1"/>
</dbReference>
<feature type="compositionally biased region" description="Low complexity" evidence="1">
    <location>
        <begin position="715"/>
        <end position="748"/>
    </location>
</feature>
<dbReference type="GO" id="GO:0000155">
    <property type="term" value="F:phosphorelay sensor kinase activity"/>
    <property type="evidence" value="ECO:0007669"/>
    <property type="project" value="TreeGrafter"/>
</dbReference>
<feature type="transmembrane region" description="Helical" evidence="2">
    <location>
        <begin position="6"/>
        <end position="27"/>
    </location>
</feature>
<dbReference type="InterPro" id="IPR036890">
    <property type="entry name" value="HATPase_C_sf"/>
</dbReference>
<accession>A0A8J7YD17</accession>
<comment type="caution">
    <text evidence="6">The sequence shown here is derived from an EMBL/GenBank/DDBJ whole genome shotgun (WGS) entry which is preliminary data.</text>
</comment>
<dbReference type="InterPro" id="IPR031621">
    <property type="entry name" value="HisKA_7TM"/>
</dbReference>
<dbReference type="InterPro" id="IPR035965">
    <property type="entry name" value="PAS-like_dom_sf"/>
</dbReference>
<dbReference type="PROSITE" id="PS50113">
    <property type="entry name" value="PAC"/>
    <property type="match status" value="1"/>
</dbReference>
<dbReference type="Pfam" id="PF02518">
    <property type="entry name" value="HATPase_c"/>
    <property type="match status" value="1"/>
</dbReference>
<keyword evidence="2" id="KW-0812">Transmembrane</keyword>
<evidence type="ECO:0000259" key="4">
    <source>
        <dbReference type="PROSITE" id="PS50112"/>
    </source>
</evidence>
<dbReference type="CDD" id="cd00075">
    <property type="entry name" value="HATPase"/>
    <property type="match status" value="1"/>
</dbReference>
<dbReference type="InterPro" id="IPR003594">
    <property type="entry name" value="HATPase_dom"/>
</dbReference>
<evidence type="ECO:0000313" key="6">
    <source>
        <dbReference type="EMBL" id="MBV0924996.1"/>
    </source>
</evidence>
<dbReference type="InterPro" id="IPR005467">
    <property type="entry name" value="His_kinase_dom"/>
</dbReference>
<evidence type="ECO:0000259" key="5">
    <source>
        <dbReference type="PROSITE" id="PS50113"/>
    </source>
</evidence>
<evidence type="ECO:0000259" key="3">
    <source>
        <dbReference type="PROSITE" id="PS50109"/>
    </source>
</evidence>
<dbReference type="GO" id="GO:0005886">
    <property type="term" value="C:plasma membrane"/>
    <property type="evidence" value="ECO:0007669"/>
    <property type="project" value="TreeGrafter"/>
</dbReference>
<feature type="transmembrane region" description="Helical" evidence="2">
    <location>
        <begin position="39"/>
        <end position="58"/>
    </location>
</feature>
<dbReference type="InterPro" id="IPR000014">
    <property type="entry name" value="PAS"/>
</dbReference>
<dbReference type="SUPFAM" id="SSF55781">
    <property type="entry name" value="GAF domain-like"/>
    <property type="match status" value="1"/>
</dbReference>
<organism evidence="6 7">
    <name type="scientific">Haloarcula limicola</name>
    <dbReference type="NCBI Taxonomy" id="1429915"/>
    <lineage>
        <taxon>Archaea</taxon>
        <taxon>Methanobacteriati</taxon>
        <taxon>Methanobacteriota</taxon>
        <taxon>Stenosarchaea group</taxon>
        <taxon>Halobacteria</taxon>
        <taxon>Halobacteriales</taxon>
        <taxon>Haloarculaceae</taxon>
        <taxon>Haloarcula</taxon>
    </lineage>
</organism>
<dbReference type="SUPFAM" id="SSF55785">
    <property type="entry name" value="PYP-like sensor domain (PAS domain)"/>
    <property type="match status" value="1"/>
</dbReference>
<keyword evidence="2" id="KW-1133">Transmembrane helix</keyword>